<proteinExistence type="predicted"/>
<keyword evidence="2" id="KW-1185">Reference proteome</keyword>
<dbReference type="HOGENOM" id="CLU_3120330_0_0_10"/>
<organism evidence="1 2">
    <name type="scientific">Niabella soli DSM 19437</name>
    <dbReference type="NCBI Taxonomy" id="929713"/>
    <lineage>
        <taxon>Bacteria</taxon>
        <taxon>Pseudomonadati</taxon>
        <taxon>Bacteroidota</taxon>
        <taxon>Chitinophagia</taxon>
        <taxon>Chitinophagales</taxon>
        <taxon>Chitinophagaceae</taxon>
        <taxon>Niabella</taxon>
    </lineage>
</organism>
<gene>
    <name evidence="1" type="ORF">NIASO_02235</name>
</gene>
<reference evidence="1 2" key="1">
    <citation type="submission" date="2013-12" db="EMBL/GenBank/DDBJ databases">
        <authorList>
            <consortium name="DOE Joint Genome Institute"/>
            <person name="Eisen J."/>
            <person name="Huntemann M."/>
            <person name="Han J."/>
            <person name="Chen A."/>
            <person name="Kyrpides N."/>
            <person name="Mavromatis K."/>
            <person name="Markowitz V."/>
            <person name="Palaniappan K."/>
            <person name="Ivanova N."/>
            <person name="Schaumberg A."/>
            <person name="Pati A."/>
            <person name="Liolios K."/>
            <person name="Nordberg H.P."/>
            <person name="Cantor M.N."/>
            <person name="Hua S.X."/>
            <person name="Woyke T."/>
        </authorList>
    </citation>
    <scope>NUCLEOTIDE SEQUENCE [LARGE SCALE GENOMIC DNA]</scope>
    <source>
        <strain evidence="2">DSM 19437</strain>
    </source>
</reference>
<dbReference type="EMBL" id="CP007035">
    <property type="protein sequence ID" value="AHF17128.1"/>
    <property type="molecule type" value="Genomic_DNA"/>
</dbReference>
<accession>W0F5M6</accession>
<dbReference type="KEGG" id="nso:NIASO_02235"/>
<dbReference type="AlphaFoldDB" id="W0F5M6"/>
<evidence type="ECO:0000313" key="1">
    <source>
        <dbReference type="EMBL" id="AHF17128.1"/>
    </source>
</evidence>
<dbReference type="Proteomes" id="UP000003586">
    <property type="component" value="Chromosome"/>
</dbReference>
<name>W0F5M6_9BACT</name>
<dbReference type="STRING" id="929713.NIASO_02235"/>
<evidence type="ECO:0000313" key="2">
    <source>
        <dbReference type="Proteomes" id="UP000003586"/>
    </source>
</evidence>
<protein>
    <submittedName>
        <fullName evidence="1">Uncharacterized protein</fullName>
    </submittedName>
</protein>
<sequence>MNRRTVEKTNFKNVNAESLNYLGLTIDLIVRLRKYLVLETEMDPDLKLKM</sequence>